<organism evidence="3 4">
    <name type="scientific">Roseinatronobacter thiooxidans</name>
    <dbReference type="NCBI Taxonomy" id="121821"/>
    <lineage>
        <taxon>Bacteria</taxon>
        <taxon>Pseudomonadati</taxon>
        <taxon>Pseudomonadota</taxon>
        <taxon>Alphaproteobacteria</taxon>
        <taxon>Rhodobacterales</taxon>
        <taxon>Paracoccaceae</taxon>
        <taxon>Roseinatronobacter</taxon>
    </lineage>
</organism>
<feature type="chain" id="PRO_5015862781" evidence="1">
    <location>
        <begin position="18"/>
        <end position="265"/>
    </location>
</feature>
<dbReference type="EMBL" id="QKZQ01000002">
    <property type="protein sequence ID" value="PZX47406.1"/>
    <property type="molecule type" value="Genomic_DNA"/>
</dbReference>
<dbReference type="CDD" id="cd14727">
    <property type="entry name" value="ChanN-like"/>
    <property type="match status" value="1"/>
</dbReference>
<keyword evidence="4" id="KW-1185">Reference proteome</keyword>
<dbReference type="OrthoDB" id="9795827at2"/>
<accession>A0A2W7QJC1</accession>
<evidence type="ECO:0000259" key="2">
    <source>
        <dbReference type="Pfam" id="PF04187"/>
    </source>
</evidence>
<name>A0A2W7QJC1_9RHOB</name>
<comment type="caution">
    <text evidence="3">The sequence shown here is derived from an EMBL/GenBank/DDBJ whole genome shotgun (WGS) entry which is preliminary data.</text>
</comment>
<dbReference type="SUPFAM" id="SSF159501">
    <property type="entry name" value="EreA/ChaN-like"/>
    <property type="match status" value="1"/>
</dbReference>
<dbReference type="Pfam" id="PF04187">
    <property type="entry name" value="Cofac_haem_bdg"/>
    <property type="match status" value="1"/>
</dbReference>
<dbReference type="Gene3D" id="3.40.50.11550">
    <property type="match status" value="1"/>
</dbReference>
<dbReference type="AlphaFoldDB" id="A0A2W7QJC1"/>
<dbReference type="RefSeq" id="WP_071470328.1">
    <property type="nucleotide sequence ID" value="NZ_MEHT01000044.1"/>
</dbReference>
<sequence length="265" mass="28182">MKHIFACAALAALPAHADMIAGDHIGNLPPADVVFLGEVHDNPAHHDIQAQAIAAIGPKALVFEMLTAQQAAAMPDSLPLKDDLRILLDWDSSGWPDFAMYYPLFTAAPDAAVFGAGLPRDVARAAMGQPLDQVFAGDAARFGLTADLPADQQEAREELQARAHCDALPQDLLPAMVAIQRLRDAMLADAALRAVEQTGGPVVVITGTGHARTDWGAPHLLAQAAPDLGILSVGQFEIAVEDTPPYDYWTVTDPHPRPDPCAAFR</sequence>
<dbReference type="STRING" id="121821.GCA_001870675_02519"/>
<dbReference type="Proteomes" id="UP000249364">
    <property type="component" value="Unassembled WGS sequence"/>
</dbReference>
<keyword evidence="1" id="KW-0732">Signal</keyword>
<protein>
    <submittedName>
        <fullName evidence="3">Putative iron-regulated protein</fullName>
    </submittedName>
</protein>
<proteinExistence type="predicted"/>
<gene>
    <name evidence="3" type="ORF">LY56_00704</name>
</gene>
<feature type="signal peptide" evidence="1">
    <location>
        <begin position="1"/>
        <end position="17"/>
    </location>
</feature>
<evidence type="ECO:0000313" key="3">
    <source>
        <dbReference type="EMBL" id="PZX47406.1"/>
    </source>
</evidence>
<dbReference type="InterPro" id="IPR007314">
    <property type="entry name" value="Cofac_haem-bd_dom"/>
</dbReference>
<evidence type="ECO:0000256" key="1">
    <source>
        <dbReference type="SAM" id="SignalP"/>
    </source>
</evidence>
<feature type="domain" description="Haem-binding uptake Tiki superfamily ChaN" evidence="2">
    <location>
        <begin position="27"/>
        <end position="220"/>
    </location>
</feature>
<evidence type="ECO:0000313" key="4">
    <source>
        <dbReference type="Proteomes" id="UP000249364"/>
    </source>
</evidence>
<reference evidence="3 4" key="1">
    <citation type="submission" date="2018-06" db="EMBL/GenBank/DDBJ databases">
        <title>Genomic Encyclopedia of Archaeal and Bacterial Type Strains, Phase II (KMG-II): from individual species to whole genera.</title>
        <authorList>
            <person name="Goeker M."/>
        </authorList>
    </citation>
    <scope>NUCLEOTIDE SEQUENCE [LARGE SCALE GENOMIC DNA]</scope>
    <source>
        <strain evidence="3 4">DSM 13087</strain>
    </source>
</reference>
<dbReference type="Gene3D" id="1.10.8.760">
    <property type="entry name" value="Haem-binding uptake, Tiki superfamily, ChaN, domain 2"/>
    <property type="match status" value="1"/>
</dbReference>